<dbReference type="InterPro" id="IPR029060">
    <property type="entry name" value="PIN-like_dom_sf"/>
</dbReference>
<evidence type="ECO:0008006" key="3">
    <source>
        <dbReference type="Google" id="ProtNLM"/>
    </source>
</evidence>
<dbReference type="RefSeq" id="WP_133740524.1">
    <property type="nucleotide sequence ID" value="NZ_SNYN01000003.1"/>
</dbReference>
<proteinExistence type="predicted"/>
<dbReference type="Gene3D" id="3.40.50.1010">
    <property type="entry name" value="5'-nuclease"/>
    <property type="match status" value="1"/>
</dbReference>
<accession>A0A4R6V181</accession>
<sequence>MVRKAERVSSGTLVLDSQALSLLLRSDADLIAYIDDARDHNIAVVISSMTVIEARDTRIKTARLNWVLSGLEVREVTLEIARAASDLLGRSGLHGHHHAIDAVVAVTAMREPGPVLVVTSDPDDLRRLCDDRVAISAI</sequence>
<organism evidence="1 2">
    <name type="scientific">Actinorugispora endophytica</name>
    <dbReference type="NCBI Taxonomy" id="1605990"/>
    <lineage>
        <taxon>Bacteria</taxon>
        <taxon>Bacillati</taxon>
        <taxon>Actinomycetota</taxon>
        <taxon>Actinomycetes</taxon>
        <taxon>Streptosporangiales</taxon>
        <taxon>Nocardiopsidaceae</taxon>
        <taxon>Actinorugispora</taxon>
    </lineage>
</organism>
<name>A0A4R6V181_9ACTN</name>
<dbReference type="Proteomes" id="UP000295281">
    <property type="component" value="Unassembled WGS sequence"/>
</dbReference>
<comment type="caution">
    <text evidence="1">The sequence shown here is derived from an EMBL/GenBank/DDBJ whole genome shotgun (WGS) entry which is preliminary data.</text>
</comment>
<dbReference type="OrthoDB" id="3292949at2"/>
<dbReference type="SUPFAM" id="SSF88723">
    <property type="entry name" value="PIN domain-like"/>
    <property type="match status" value="1"/>
</dbReference>
<gene>
    <name evidence="1" type="ORF">EV190_10341</name>
</gene>
<evidence type="ECO:0000313" key="2">
    <source>
        <dbReference type="Proteomes" id="UP000295281"/>
    </source>
</evidence>
<keyword evidence="2" id="KW-1185">Reference proteome</keyword>
<evidence type="ECO:0000313" key="1">
    <source>
        <dbReference type="EMBL" id="TDQ53594.1"/>
    </source>
</evidence>
<protein>
    <recommendedName>
        <fullName evidence="3">PIN domain-containing protein</fullName>
    </recommendedName>
</protein>
<dbReference type="AlphaFoldDB" id="A0A4R6V181"/>
<dbReference type="EMBL" id="SNYN01000003">
    <property type="protein sequence ID" value="TDQ53594.1"/>
    <property type="molecule type" value="Genomic_DNA"/>
</dbReference>
<reference evidence="1 2" key="1">
    <citation type="submission" date="2019-03" db="EMBL/GenBank/DDBJ databases">
        <title>Genomic Encyclopedia of Type Strains, Phase IV (KMG-IV): sequencing the most valuable type-strain genomes for metagenomic binning, comparative biology and taxonomic classification.</title>
        <authorList>
            <person name="Goeker M."/>
        </authorList>
    </citation>
    <scope>NUCLEOTIDE SEQUENCE [LARGE SCALE GENOMIC DNA]</scope>
    <source>
        <strain evidence="1 2">DSM 46770</strain>
    </source>
</reference>